<dbReference type="Proteomes" id="UP000277212">
    <property type="component" value="Unassembled WGS sequence"/>
</dbReference>
<evidence type="ECO:0000313" key="4">
    <source>
        <dbReference type="EMBL" id="RMJ10892.1"/>
    </source>
</evidence>
<dbReference type="OrthoDB" id="2317065at2759"/>
<dbReference type="InterPro" id="IPR008928">
    <property type="entry name" value="6-hairpin_glycosidase_sf"/>
</dbReference>
<gene>
    <name evidence="4" type="ORF">CDV36_009468</name>
</gene>
<evidence type="ECO:0000256" key="3">
    <source>
        <dbReference type="SAM" id="MobiDB-lite"/>
    </source>
</evidence>
<evidence type="ECO:0000313" key="5">
    <source>
        <dbReference type="Proteomes" id="UP000277212"/>
    </source>
</evidence>
<reference evidence="4 5" key="1">
    <citation type="submission" date="2017-06" db="EMBL/GenBank/DDBJ databases">
        <title>Comparative genomic analysis of Ambrosia Fusariam Clade fungi.</title>
        <authorList>
            <person name="Stajich J.E."/>
            <person name="Carrillo J."/>
            <person name="Kijimoto T."/>
            <person name="Eskalen A."/>
            <person name="O'Donnell K."/>
            <person name="Kasson M."/>
        </authorList>
    </citation>
    <scope>NUCLEOTIDE SEQUENCE [LARGE SCALE GENOMIC DNA]</scope>
    <source>
        <strain evidence="4">UCR3666</strain>
    </source>
</reference>
<proteinExistence type="inferred from homology"/>
<comment type="caution">
    <text evidence="4">The sequence shown here is derived from an EMBL/GenBank/DDBJ whole genome shotgun (WGS) entry which is preliminary data.</text>
</comment>
<dbReference type="Gene3D" id="1.50.10.10">
    <property type="match status" value="1"/>
</dbReference>
<evidence type="ECO:0000256" key="2">
    <source>
        <dbReference type="ARBA" id="ARBA00038358"/>
    </source>
</evidence>
<organism evidence="4 5">
    <name type="scientific">Fusarium kuroshium</name>
    <dbReference type="NCBI Taxonomy" id="2010991"/>
    <lineage>
        <taxon>Eukaryota</taxon>
        <taxon>Fungi</taxon>
        <taxon>Dikarya</taxon>
        <taxon>Ascomycota</taxon>
        <taxon>Pezizomycotina</taxon>
        <taxon>Sordariomycetes</taxon>
        <taxon>Hypocreomycetidae</taxon>
        <taxon>Hypocreales</taxon>
        <taxon>Nectriaceae</taxon>
        <taxon>Fusarium</taxon>
        <taxon>Fusarium solani species complex</taxon>
    </lineage>
</organism>
<dbReference type="FunFam" id="1.50.10.10:FF:000048">
    <property type="entry name" value="Unsaturated chondroitin disaccharide hydrolase"/>
    <property type="match status" value="1"/>
</dbReference>
<accession>A0A3M2S0N3</accession>
<evidence type="ECO:0008006" key="6">
    <source>
        <dbReference type="Google" id="ProtNLM"/>
    </source>
</evidence>
<dbReference type="GO" id="GO:0000272">
    <property type="term" value="P:polysaccharide catabolic process"/>
    <property type="evidence" value="ECO:0007669"/>
    <property type="project" value="TreeGrafter"/>
</dbReference>
<dbReference type="InterPro" id="IPR012341">
    <property type="entry name" value="6hp_glycosidase-like_sf"/>
</dbReference>
<evidence type="ECO:0000256" key="1">
    <source>
        <dbReference type="ARBA" id="ARBA00022801"/>
    </source>
</evidence>
<dbReference type="AlphaFoldDB" id="A0A3M2S0N3"/>
<dbReference type="PANTHER" id="PTHR36845:SF1">
    <property type="entry name" value="HYDROLASE, PUTATIVE (AFU_ORTHOLOGUE AFUA_7G05090)-RELATED"/>
    <property type="match status" value="1"/>
</dbReference>
<dbReference type="EMBL" id="NKUJ01000186">
    <property type="protein sequence ID" value="RMJ10892.1"/>
    <property type="molecule type" value="Genomic_DNA"/>
</dbReference>
<feature type="region of interest" description="Disordered" evidence="3">
    <location>
        <begin position="27"/>
        <end position="65"/>
    </location>
</feature>
<dbReference type="InterPro" id="IPR052369">
    <property type="entry name" value="UG_Glycosaminoglycan_Hydrolase"/>
</dbReference>
<keyword evidence="5" id="KW-1185">Reference proteome</keyword>
<protein>
    <recommendedName>
        <fullName evidence="6">Unsaturated glucuronyl hydrolase</fullName>
    </recommendedName>
</protein>
<dbReference type="GO" id="GO:0052757">
    <property type="term" value="F:chondroitin hydrolase activity"/>
    <property type="evidence" value="ECO:0007669"/>
    <property type="project" value="TreeGrafter"/>
</dbReference>
<sequence length="552" mass="61639">MSKTHPGILDSDTGLDTPYSCTVAIPGDVCPSPEHSVSPSTPGERSIQSETSWSDGPSSSKDTEKLRHRSSLYKYLGELFEENIFAKPCRAAAKCLDPSPNGPLRQPINFPEIVPQEGTKYGQWEMREPEFWTCGFFPGTLYALLERSIKHPGSLGTGDGFRPKVTEIRAHLQHLCKTWAEPLYDMATRTDTHDIGFIVMPALQRDWELFGIQRSLESIIQAAHSLATRYIPSAKAIRSWDCLLKKDITVTNMEENLLIIIDSMCNLDLLFYAAAQGGESNLADIATSHARTLLKTHLRPEGARSLVRNGYKGQLYSTCHVANVAPQTGDLKWQRTAQGYSNESTWSRGQAWAILGYTQTYQWTKDKMFLDAACGLAEYFLHRLETSPSCVQVPVKEELSGISLDHEGNPNRFKGRFVPLWDFDAPIQNPSEPLRDSSAGVIAANGMLLLSQILTAQCEHALSRRFFEAAIDIVKDTLDLSLSVEKARFGREHGSNCHIEDVLAGQTFEAILKHGTANNNENARRRYCNHGLVYGDYYLVEFGNRLLNMGFV</sequence>
<dbReference type="SUPFAM" id="SSF48208">
    <property type="entry name" value="Six-hairpin glycosidases"/>
    <property type="match status" value="1"/>
</dbReference>
<dbReference type="PANTHER" id="PTHR36845">
    <property type="entry name" value="HYDROLASE, PUTATIVE (AFU_ORTHOLOGUE AFUA_7G05090)-RELATED"/>
    <property type="match status" value="1"/>
</dbReference>
<comment type="similarity">
    <text evidence="2">Belongs to the glycosyl hydrolase 88 family.</text>
</comment>
<feature type="compositionally biased region" description="Polar residues" evidence="3">
    <location>
        <begin position="35"/>
        <end position="60"/>
    </location>
</feature>
<keyword evidence="1" id="KW-0378">Hydrolase</keyword>
<name>A0A3M2S0N3_9HYPO</name>